<keyword evidence="3" id="KW-0949">S-adenosyl-L-methionine</keyword>
<evidence type="ECO:0000313" key="6">
    <source>
        <dbReference type="EMBL" id="RWR89627.1"/>
    </source>
</evidence>
<organism evidence="6 7">
    <name type="scientific">Cinnamomum micranthum f. kanehirae</name>
    <dbReference type="NCBI Taxonomy" id="337451"/>
    <lineage>
        <taxon>Eukaryota</taxon>
        <taxon>Viridiplantae</taxon>
        <taxon>Streptophyta</taxon>
        <taxon>Embryophyta</taxon>
        <taxon>Tracheophyta</taxon>
        <taxon>Spermatophyta</taxon>
        <taxon>Magnoliopsida</taxon>
        <taxon>Magnoliidae</taxon>
        <taxon>Laurales</taxon>
        <taxon>Lauraceae</taxon>
        <taxon>Cinnamomum</taxon>
    </lineage>
</organism>
<dbReference type="SUPFAM" id="SSF46785">
    <property type="entry name" value="Winged helix' DNA-binding domain"/>
    <property type="match status" value="2"/>
</dbReference>
<dbReference type="InterPro" id="IPR016461">
    <property type="entry name" value="COMT-like"/>
</dbReference>
<dbReference type="Pfam" id="PF08100">
    <property type="entry name" value="Dimerisation"/>
    <property type="match status" value="2"/>
</dbReference>
<feature type="domain" description="O-methyltransferase dimerisation" evidence="5">
    <location>
        <begin position="1"/>
        <end position="56"/>
    </location>
</feature>
<dbReference type="Pfam" id="PF00891">
    <property type="entry name" value="Methyltransf_2"/>
    <property type="match status" value="1"/>
</dbReference>
<dbReference type="Gene3D" id="1.10.10.10">
    <property type="entry name" value="Winged helix-like DNA-binding domain superfamily/Winged helix DNA-binding domain"/>
    <property type="match status" value="2"/>
</dbReference>
<dbReference type="AlphaFoldDB" id="A0A443PFS4"/>
<keyword evidence="2 6" id="KW-0808">Transferase</keyword>
<dbReference type="EMBL" id="QPKB01000007">
    <property type="protein sequence ID" value="RWR89627.1"/>
    <property type="molecule type" value="Genomic_DNA"/>
</dbReference>
<dbReference type="InterPro" id="IPR036390">
    <property type="entry name" value="WH_DNA-bd_sf"/>
</dbReference>
<dbReference type="OrthoDB" id="2410195at2759"/>
<comment type="caution">
    <text evidence="6">The sequence shown here is derived from an EMBL/GenBank/DDBJ whole genome shotgun (WGS) entry which is preliminary data.</text>
</comment>
<dbReference type="PANTHER" id="PTHR11746">
    <property type="entry name" value="O-METHYLTRANSFERASE"/>
    <property type="match status" value="1"/>
</dbReference>
<dbReference type="InterPro" id="IPR001077">
    <property type="entry name" value="COMT_C"/>
</dbReference>
<dbReference type="FunFam" id="3.40.50.150:FF:000057">
    <property type="entry name" value="O-methyltransferase ZRP4"/>
    <property type="match status" value="1"/>
</dbReference>
<protein>
    <submittedName>
        <fullName evidence="6">Trans-resveratrol di-O-methyltransferase</fullName>
    </submittedName>
</protein>
<dbReference type="FunFam" id="1.10.10.10:FF:000213">
    <property type="entry name" value="Coniferyl alcohol 9-O-methyltransferase"/>
    <property type="match status" value="1"/>
</dbReference>
<dbReference type="Gene3D" id="3.40.50.150">
    <property type="entry name" value="Vaccinia Virus protein VP39"/>
    <property type="match status" value="1"/>
</dbReference>
<dbReference type="STRING" id="337451.A0A443PFS4"/>
<dbReference type="GO" id="GO:0046983">
    <property type="term" value="F:protein dimerization activity"/>
    <property type="evidence" value="ECO:0007669"/>
    <property type="project" value="InterPro"/>
</dbReference>
<evidence type="ECO:0000259" key="5">
    <source>
        <dbReference type="Pfam" id="PF08100"/>
    </source>
</evidence>
<evidence type="ECO:0000259" key="4">
    <source>
        <dbReference type="Pfam" id="PF00891"/>
    </source>
</evidence>
<dbReference type="InterPro" id="IPR029063">
    <property type="entry name" value="SAM-dependent_MTases_sf"/>
</dbReference>
<keyword evidence="1 6" id="KW-0489">Methyltransferase</keyword>
<dbReference type="SUPFAM" id="SSF53335">
    <property type="entry name" value="S-adenosyl-L-methionine-dependent methyltransferases"/>
    <property type="match status" value="1"/>
</dbReference>
<keyword evidence="7" id="KW-1185">Reference proteome</keyword>
<reference evidence="6 7" key="1">
    <citation type="journal article" date="2019" name="Nat. Plants">
        <title>Stout camphor tree genome fills gaps in understanding of flowering plant genome evolution.</title>
        <authorList>
            <person name="Chaw S.M."/>
            <person name="Liu Y.C."/>
            <person name="Wu Y.W."/>
            <person name="Wang H.Y."/>
            <person name="Lin C.I."/>
            <person name="Wu C.S."/>
            <person name="Ke H.M."/>
            <person name="Chang L.Y."/>
            <person name="Hsu C.Y."/>
            <person name="Yang H.T."/>
            <person name="Sudianto E."/>
            <person name="Hsu M.H."/>
            <person name="Wu K.P."/>
            <person name="Wang L.N."/>
            <person name="Leebens-Mack J.H."/>
            <person name="Tsai I.J."/>
        </authorList>
    </citation>
    <scope>NUCLEOTIDE SEQUENCE [LARGE SCALE GENOMIC DNA]</scope>
    <source>
        <strain evidence="7">cv. Chaw 1501</strain>
        <tissue evidence="6">Young leaves</tissue>
    </source>
</reference>
<evidence type="ECO:0000256" key="1">
    <source>
        <dbReference type="ARBA" id="ARBA00022603"/>
    </source>
</evidence>
<dbReference type="GO" id="GO:0032259">
    <property type="term" value="P:methylation"/>
    <property type="evidence" value="ECO:0007669"/>
    <property type="project" value="UniProtKB-KW"/>
</dbReference>
<accession>A0A443PFS4</accession>
<dbReference type="CDD" id="cd02440">
    <property type="entry name" value="AdoMet_MTases"/>
    <property type="match status" value="1"/>
</dbReference>
<evidence type="ECO:0000256" key="3">
    <source>
        <dbReference type="ARBA" id="ARBA00022691"/>
    </source>
</evidence>
<name>A0A443PFS4_9MAGN</name>
<evidence type="ECO:0000256" key="2">
    <source>
        <dbReference type="ARBA" id="ARBA00022679"/>
    </source>
</evidence>
<dbReference type="GO" id="GO:0008171">
    <property type="term" value="F:O-methyltransferase activity"/>
    <property type="evidence" value="ECO:0007669"/>
    <property type="project" value="InterPro"/>
</dbReference>
<proteinExistence type="predicted"/>
<dbReference type="PROSITE" id="PS51683">
    <property type="entry name" value="SAM_OMT_II"/>
    <property type="match status" value="1"/>
</dbReference>
<dbReference type="InterPro" id="IPR012967">
    <property type="entry name" value="COMT_dimerisation"/>
</dbReference>
<gene>
    <name evidence="6" type="ORF">CKAN_01869100</name>
</gene>
<feature type="domain" description="O-methyltransferase dimerisation" evidence="5">
    <location>
        <begin position="123"/>
        <end position="209"/>
    </location>
</feature>
<sequence>MTLSKLAEALPIRPAETAHVHRLMRLMVHLGVFALQKNEHGKEGYVLTPSSELLLNESRMSLSPFLLMLLDPVLESQWHFFKGDMFESFPMADAVFLKSEVAMESNKGGRDAHEFFQAQAHIWYHIFNLASSMSLKCAVELGIPDVIHNHGRPMKLLELTDALPVSPAKIAHVNRLMRLLVHTGFFALQKNEDGEEGYALTPSSRLLLNESRMSLSPFILMFLDPVLESQYHFLSRWFQGEAASVMETATGLGVWEFMAQNPETSNRFNRAMACDSKIIMEILVNECSGFFKGVRSVVDVGGGTGETAMTIGRAFPHIKCTVLDLPHVVATVPKTSTDIDFVGGDMFESIPKVDAVFLKWILHDWSDEDCVRILRRCKEAIPSKEEGGKVIIVEMVVDTAQADPKSTEVQLCIDVLLMVNIGGKERDEQEWRKIFMDAGFNQYKITPVLGLRSVIELYP</sequence>
<feature type="domain" description="O-methyltransferase C-terminal" evidence="4">
    <location>
        <begin position="232"/>
        <end position="441"/>
    </location>
</feature>
<dbReference type="Proteomes" id="UP000283530">
    <property type="component" value="Unassembled WGS sequence"/>
</dbReference>
<evidence type="ECO:0000313" key="7">
    <source>
        <dbReference type="Proteomes" id="UP000283530"/>
    </source>
</evidence>
<dbReference type="InterPro" id="IPR036388">
    <property type="entry name" value="WH-like_DNA-bd_sf"/>
</dbReference>